<feature type="transmembrane region" description="Helical" evidence="4">
    <location>
        <begin position="65"/>
        <end position="89"/>
    </location>
</feature>
<evidence type="ECO:0000313" key="7">
    <source>
        <dbReference type="Proteomes" id="UP000253975"/>
    </source>
</evidence>
<feature type="transmembrane region" description="Helical" evidence="4">
    <location>
        <begin position="225"/>
        <end position="243"/>
    </location>
</feature>
<proteinExistence type="predicted"/>
<evidence type="ECO:0000259" key="5">
    <source>
        <dbReference type="PROSITE" id="PS50043"/>
    </source>
</evidence>
<dbReference type="PANTHER" id="PTHR44688">
    <property type="entry name" value="DNA-BINDING TRANSCRIPTIONAL ACTIVATOR DEVR_DOSR"/>
    <property type="match status" value="1"/>
</dbReference>
<evidence type="ECO:0000256" key="4">
    <source>
        <dbReference type="SAM" id="Phobius"/>
    </source>
</evidence>
<dbReference type="GO" id="GO:0006355">
    <property type="term" value="P:regulation of DNA-templated transcription"/>
    <property type="evidence" value="ECO:0007669"/>
    <property type="project" value="InterPro"/>
</dbReference>
<dbReference type="Pfam" id="PF00196">
    <property type="entry name" value="GerE"/>
    <property type="match status" value="1"/>
</dbReference>
<accession>A0A369L4T0</accession>
<feature type="transmembrane region" description="Helical" evidence="4">
    <location>
        <begin position="101"/>
        <end position="121"/>
    </location>
</feature>
<dbReference type="PANTHER" id="PTHR44688:SF16">
    <property type="entry name" value="DNA-BINDING TRANSCRIPTIONAL ACTIVATOR DEVR_DOSR"/>
    <property type="match status" value="1"/>
</dbReference>
<keyword evidence="1" id="KW-0805">Transcription regulation</keyword>
<dbReference type="InterPro" id="IPR036388">
    <property type="entry name" value="WH-like_DNA-bd_sf"/>
</dbReference>
<keyword evidence="4" id="KW-0472">Membrane</keyword>
<keyword evidence="4" id="KW-0812">Transmembrane</keyword>
<comment type="caution">
    <text evidence="6">The sequence shown here is derived from an EMBL/GenBank/DDBJ whole genome shotgun (WGS) entry which is preliminary data.</text>
</comment>
<sequence>MLVRVFFRREGGPMSHLGISREYVTTMLQAWREKPWLMLGIGYYFAFSLSVVVNCPRLVVGTETFYPMLLVRVCFSATVSIGLIAMMFLMRKLDVLSSGQWAIAFAVGTTSLGTFMLVAALNYIDSVALVIASTALIGAGNSVLLLSWGALFLNLSSERLAGHVTLSCLFAAVLCLIIHVLPPVAYFSVVVALPLASGITLILCANEQPRSQRREVLWQNGLTKILISCIVMGLACGLLRVLPVFGSTSASCSNAVYATMIGIFLLNLMLVVTVGGENPILYLYRFCLPLFVAGYSILMIGTPLASVVSIACALGGSILFECLVLLVFPYVTIRAKGSFIHLFGWCAAAQHAGSFAGFLIGDFTSFHELIDPAEIAFFSMLTVIVFVCLFFFVFKELDIVRITESLPAEGALMKKTLETRLSQLTEECRLSPREVEVLRLLARGRSLPYIEENLAISHSTARTHVKHIYEKLGVTDRQQLHDLIQLGATEHQG</sequence>
<feature type="transmembrane region" description="Helical" evidence="4">
    <location>
        <begin position="375"/>
        <end position="394"/>
    </location>
</feature>
<dbReference type="GO" id="GO:0003677">
    <property type="term" value="F:DNA binding"/>
    <property type="evidence" value="ECO:0007669"/>
    <property type="project" value="UniProtKB-KW"/>
</dbReference>
<evidence type="ECO:0000313" key="6">
    <source>
        <dbReference type="EMBL" id="RDB54322.1"/>
    </source>
</evidence>
<name>A0A369L4T0_9ACTN</name>
<dbReference type="SMART" id="SM00421">
    <property type="entry name" value="HTH_LUXR"/>
    <property type="match status" value="1"/>
</dbReference>
<keyword evidence="4" id="KW-1133">Transmembrane helix</keyword>
<dbReference type="CDD" id="cd06170">
    <property type="entry name" value="LuxR_C_like"/>
    <property type="match status" value="1"/>
</dbReference>
<dbReference type="Gene3D" id="1.10.10.10">
    <property type="entry name" value="Winged helix-like DNA-binding domain superfamily/Winged helix DNA-binding domain"/>
    <property type="match status" value="1"/>
</dbReference>
<dbReference type="Proteomes" id="UP000253975">
    <property type="component" value="Unassembled WGS sequence"/>
</dbReference>
<feature type="transmembrane region" description="Helical" evidence="4">
    <location>
        <begin position="342"/>
        <end position="363"/>
    </location>
</feature>
<dbReference type="PRINTS" id="PR00038">
    <property type="entry name" value="HTHLUXR"/>
</dbReference>
<feature type="transmembrane region" description="Helical" evidence="4">
    <location>
        <begin position="36"/>
        <end position="53"/>
    </location>
</feature>
<keyword evidence="2" id="KW-0238">DNA-binding</keyword>
<feature type="transmembrane region" description="Helical" evidence="4">
    <location>
        <begin position="160"/>
        <end position="179"/>
    </location>
</feature>
<reference evidence="6 7" key="1">
    <citation type="journal article" date="2018" name="Elife">
        <title>Discovery and characterization of a prevalent human gut bacterial enzyme sufficient for the inactivation of a family of plant toxins.</title>
        <authorList>
            <person name="Koppel N."/>
            <person name="Bisanz J.E."/>
            <person name="Pandelia M.E."/>
            <person name="Turnbaugh P.J."/>
            <person name="Balskus E.P."/>
        </authorList>
    </citation>
    <scope>NUCLEOTIDE SEQUENCE [LARGE SCALE GENOMIC DNA]</scope>
    <source>
        <strain evidence="6 7">OB21 GAM31</strain>
    </source>
</reference>
<feature type="transmembrane region" description="Helical" evidence="4">
    <location>
        <begin position="127"/>
        <end position="153"/>
    </location>
</feature>
<dbReference type="AlphaFoldDB" id="A0A369L4T0"/>
<dbReference type="EMBL" id="PPTO01000035">
    <property type="protein sequence ID" value="RDB54322.1"/>
    <property type="molecule type" value="Genomic_DNA"/>
</dbReference>
<evidence type="ECO:0000256" key="1">
    <source>
        <dbReference type="ARBA" id="ARBA00023015"/>
    </source>
</evidence>
<evidence type="ECO:0000256" key="2">
    <source>
        <dbReference type="ARBA" id="ARBA00023125"/>
    </source>
</evidence>
<dbReference type="PROSITE" id="PS50043">
    <property type="entry name" value="HTH_LUXR_2"/>
    <property type="match status" value="1"/>
</dbReference>
<dbReference type="InterPro" id="IPR000792">
    <property type="entry name" value="Tscrpt_reg_LuxR_C"/>
</dbReference>
<gene>
    <name evidence="6" type="ORF">C1881_10465</name>
</gene>
<organism evidence="6 7">
    <name type="scientific">Slackia isoflavoniconvertens</name>
    <dbReference type="NCBI Taxonomy" id="572010"/>
    <lineage>
        <taxon>Bacteria</taxon>
        <taxon>Bacillati</taxon>
        <taxon>Actinomycetota</taxon>
        <taxon>Coriobacteriia</taxon>
        <taxon>Eggerthellales</taxon>
        <taxon>Eggerthellaceae</taxon>
        <taxon>Slackia</taxon>
    </lineage>
</organism>
<evidence type="ECO:0000256" key="3">
    <source>
        <dbReference type="ARBA" id="ARBA00023163"/>
    </source>
</evidence>
<feature type="transmembrane region" description="Helical" evidence="4">
    <location>
        <begin position="282"/>
        <end position="301"/>
    </location>
</feature>
<protein>
    <recommendedName>
        <fullName evidence="5">HTH luxR-type domain-containing protein</fullName>
    </recommendedName>
</protein>
<keyword evidence="3" id="KW-0804">Transcription</keyword>
<feature type="transmembrane region" description="Helical" evidence="4">
    <location>
        <begin position="307"/>
        <end position="330"/>
    </location>
</feature>
<feature type="transmembrane region" description="Helical" evidence="4">
    <location>
        <begin position="255"/>
        <end position="275"/>
    </location>
</feature>
<dbReference type="SUPFAM" id="SSF46894">
    <property type="entry name" value="C-terminal effector domain of the bipartite response regulators"/>
    <property type="match status" value="1"/>
</dbReference>
<feature type="transmembrane region" description="Helical" evidence="4">
    <location>
        <begin position="185"/>
        <end position="204"/>
    </location>
</feature>
<dbReference type="InterPro" id="IPR016032">
    <property type="entry name" value="Sig_transdc_resp-reg_C-effctor"/>
</dbReference>
<feature type="domain" description="HTH luxR-type" evidence="5">
    <location>
        <begin position="423"/>
        <end position="488"/>
    </location>
</feature>